<evidence type="ECO:0000313" key="2">
    <source>
        <dbReference type="Proteomes" id="UP001372338"/>
    </source>
</evidence>
<dbReference type="EMBL" id="JAYWIO010000002">
    <property type="protein sequence ID" value="KAK7283976.1"/>
    <property type="molecule type" value="Genomic_DNA"/>
</dbReference>
<proteinExistence type="predicted"/>
<sequence length="102" mass="11275">MYGGPTRCSRQAVMLETERRIRNMLNPASAENLNIHHQIPLLLSTVLGLPDQISGVLSVTSLSVFDDIRVRIKPIFIKPGTQCVPTHVDITVIIALINAFPM</sequence>
<keyword evidence="2" id="KW-1185">Reference proteome</keyword>
<protein>
    <submittedName>
        <fullName evidence="1">Uncharacterized protein</fullName>
    </submittedName>
</protein>
<name>A0AAN9IPW5_CROPI</name>
<dbReference type="Proteomes" id="UP001372338">
    <property type="component" value="Unassembled WGS sequence"/>
</dbReference>
<reference evidence="1 2" key="1">
    <citation type="submission" date="2024-01" db="EMBL/GenBank/DDBJ databases">
        <title>The genomes of 5 underutilized Papilionoideae crops provide insights into root nodulation and disease resistanc.</title>
        <authorList>
            <person name="Yuan L."/>
        </authorList>
    </citation>
    <scope>NUCLEOTIDE SEQUENCE [LARGE SCALE GENOMIC DNA]</scope>
    <source>
        <strain evidence="1">ZHUSHIDOU_FW_LH</strain>
        <tissue evidence="1">Leaf</tissue>
    </source>
</reference>
<evidence type="ECO:0000313" key="1">
    <source>
        <dbReference type="EMBL" id="KAK7283976.1"/>
    </source>
</evidence>
<comment type="caution">
    <text evidence="1">The sequence shown here is derived from an EMBL/GenBank/DDBJ whole genome shotgun (WGS) entry which is preliminary data.</text>
</comment>
<organism evidence="1 2">
    <name type="scientific">Crotalaria pallida</name>
    <name type="common">Smooth rattlebox</name>
    <name type="synonym">Crotalaria striata</name>
    <dbReference type="NCBI Taxonomy" id="3830"/>
    <lineage>
        <taxon>Eukaryota</taxon>
        <taxon>Viridiplantae</taxon>
        <taxon>Streptophyta</taxon>
        <taxon>Embryophyta</taxon>
        <taxon>Tracheophyta</taxon>
        <taxon>Spermatophyta</taxon>
        <taxon>Magnoliopsida</taxon>
        <taxon>eudicotyledons</taxon>
        <taxon>Gunneridae</taxon>
        <taxon>Pentapetalae</taxon>
        <taxon>rosids</taxon>
        <taxon>fabids</taxon>
        <taxon>Fabales</taxon>
        <taxon>Fabaceae</taxon>
        <taxon>Papilionoideae</taxon>
        <taxon>50 kb inversion clade</taxon>
        <taxon>genistoids sensu lato</taxon>
        <taxon>core genistoids</taxon>
        <taxon>Crotalarieae</taxon>
        <taxon>Crotalaria</taxon>
    </lineage>
</organism>
<accession>A0AAN9IPW5</accession>
<dbReference type="AlphaFoldDB" id="A0AAN9IPW5"/>
<gene>
    <name evidence="1" type="ORF">RIF29_13726</name>
</gene>